<feature type="domain" description="Schlafen AlbA-2" evidence="1">
    <location>
        <begin position="15"/>
        <end position="147"/>
    </location>
</feature>
<evidence type="ECO:0000259" key="1">
    <source>
        <dbReference type="Pfam" id="PF04326"/>
    </source>
</evidence>
<dbReference type="Gene3D" id="3.30.950.30">
    <property type="entry name" value="Schlafen, AAA domain"/>
    <property type="match status" value="1"/>
</dbReference>
<organism evidence="2 3">
    <name type="scientific">Enterococcus pseudoavium</name>
    <dbReference type="NCBI Taxonomy" id="44007"/>
    <lineage>
        <taxon>Bacteria</taxon>
        <taxon>Bacillati</taxon>
        <taxon>Bacillota</taxon>
        <taxon>Bacilli</taxon>
        <taxon>Lactobacillales</taxon>
        <taxon>Enterococcaceae</taxon>
        <taxon>Enterococcus</taxon>
    </lineage>
</organism>
<keyword evidence="3" id="KW-1185">Reference proteome</keyword>
<protein>
    <submittedName>
        <fullName evidence="2">ATP-binding protein</fullName>
    </submittedName>
</protein>
<evidence type="ECO:0000313" key="2">
    <source>
        <dbReference type="EMBL" id="MDT2771128.1"/>
    </source>
</evidence>
<dbReference type="Pfam" id="PF04326">
    <property type="entry name" value="SLFN_AlbA_2"/>
    <property type="match status" value="1"/>
</dbReference>
<dbReference type="InterPro" id="IPR007421">
    <property type="entry name" value="Schlafen_AlbA_2_dom"/>
</dbReference>
<proteinExistence type="predicted"/>
<name>A0ABU3FJ84_9ENTE</name>
<evidence type="ECO:0000313" key="3">
    <source>
        <dbReference type="Proteomes" id="UP001269061"/>
    </source>
</evidence>
<dbReference type="Proteomes" id="UP001269061">
    <property type="component" value="Unassembled WGS sequence"/>
</dbReference>
<comment type="caution">
    <text evidence="2">The sequence shown here is derived from an EMBL/GenBank/DDBJ whole genome shotgun (WGS) entry which is preliminary data.</text>
</comment>
<dbReference type="RefSeq" id="WP_311815869.1">
    <property type="nucleotide sequence ID" value="NZ_JARQAZ010000007.1"/>
</dbReference>
<reference evidence="2 3" key="1">
    <citation type="submission" date="2023-03" db="EMBL/GenBank/DDBJ databases">
        <authorList>
            <person name="Shen W."/>
            <person name="Cai J."/>
        </authorList>
    </citation>
    <scope>NUCLEOTIDE SEQUENCE [LARGE SCALE GENOMIC DNA]</scope>
    <source>
        <strain evidence="2 3">Y59</strain>
    </source>
</reference>
<dbReference type="GO" id="GO:0005524">
    <property type="term" value="F:ATP binding"/>
    <property type="evidence" value="ECO:0007669"/>
    <property type="project" value="UniProtKB-KW"/>
</dbReference>
<keyword evidence="2" id="KW-0067">ATP-binding</keyword>
<sequence>MLREEILTLIDEKREGTYWDFKQKYHEDKGRLLHDIICLANNINNRDAYLIFGVSDEGKIIGVEEDKNRKNQEHFTSFLKGKKFSGGTIPYVILKTLLIQKHEIDVLIIKKSDKIPYYLAEPFRDGKTNVSAGSIYLRIEDQNTPINSTADPLYTEQLWKYRFGILPLPLERLKRMLCMKKSWEKNQNGYYFEEAPEFTIVENDEISESYDRGLAPFYAYNQTNSSSSYHHYECKYHNTVLYETQTISLDSGRYHTPIPEFGFIPVDRYRRNSLDYRYFVKFSTQFYLHLFMFDDTSDEAFYSRRKLLSIVPIFESEDEKDSFENYIKENMKEVLEKMNIDIDEEEYLDIEDDNLRVKKFFQRSLNIGRVLVKSLEEFRMTRR</sequence>
<gene>
    <name evidence="2" type="ORF">P7H46_09780</name>
</gene>
<dbReference type="EMBL" id="JARQAZ010000007">
    <property type="protein sequence ID" value="MDT2771128.1"/>
    <property type="molecule type" value="Genomic_DNA"/>
</dbReference>
<accession>A0ABU3FJ84</accession>
<dbReference type="InterPro" id="IPR038461">
    <property type="entry name" value="Schlafen_AlbA_2_dom_sf"/>
</dbReference>
<keyword evidence="2" id="KW-0547">Nucleotide-binding</keyword>